<dbReference type="CDD" id="cd04186">
    <property type="entry name" value="GT_2_like_c"/>
    <property type="match status" value="1"/>
</dbReference>
<dbReference type="EMBL" id="LCHM01000001">
    <property type="protein sequence ID" value="KKT39109.1"/>
    <property type="molecule type" value="Genomic_DNA"/>
</dbReference>
<dbReference type="GO" id="GO:0016757">
    <property type="term" value="F:glycosyltransferase activity"/>
    <property type="evidence" value="ECO:0007669"/>
    <property type="project" value="UniProtKB-KW"/>
</dbReference>
<protein>
    <submittedName>
        <fullName evidence="4">Glycosyl transferase family 2</fullName>
    </submittedName>
</protein>
<dbReference type="SUPFAM" id="SSF53448">
    <property type="entry name" value="Nucleotide-diphospho-sugar transferases"/>
    <property type="match status" value="1"/>
</dbReference>
<organism evidence="4 5">
    <name type="scientific">Candidatus Gottesmanbacteria bacterium GW2011_GWB1_44_11c</name>
    <dbReference type="NCBI Taxonomy" id="1618447"/>
    <lineage>
        <taxon>Bacteria</taxon>
        <taxon>Candidatus Gottesmaniibacteriota</taxon>
    </lineage>
</organism>
<keyword evidence="2" id="KW-0328">Glycosyltransferase</keyword>
<name>A0A0G1JUJ7_9BACT</name>
<dbReference type="AlphaFoldDB" id="A0A0G1JUJ7"/>
<evidence type="ECO:0000256" key="3">
    <source>
        <dbReference type="ARBA" id="ARBA00022679"/>
    </source>
</evidence>
<gene>
    <name evidence="4" type="ORF">UW22_C0001G0020</name>
</gene>
<dbReference type="Proteomes" id="UP000034617">
    <property type="component" value="Unassembled WGS sequence"/>
</dbReference>
<dbReference type="PATRIC" id="fig|1618447.3.peg.20"/>
<sequence>MKFSSVYAIILNWNGKADTLECLSSLVAVYKDYPSLSVVVVDNGSTDGSIKEIKNKFSWVHCIDTGKNLGFSGGNNIGISYAEEKKAEYIWFLNNDTVVDSNVLSALSSFQDTTVGAVGSKIYFYRGLEFHKNRYQQKDLGHVLWYAGGSIDWKNMLASHRGVNEVDQGQYDSEAESDFITGCSFFTRLDILKSIGFLDESYFMYMEDLDLSLRIQQAGFKTVYNPASIVWHKNASSSGGSGSSLHEYYQTRNRLKIGMKYAPLRTKFALLREGIRIFTRGASIKKRAVFDFLKGNMGQYHE</sequence>
<dbReference type="Gene3D" id="3.90.550.10">
    <property type="entry name" value="Spore Coat Polysaccharide Biosynthesis Protein SpsA, Chain A"/>
    <property type="match status" value="1"/>
</dbReference>
<reference evidence="4 5" key="1">
    <citation type="journal article" date="2015" name="Nature">
        <title>rRNA introns, odd ribosomes, and small enigmatic genomes across a large radiation of phyla.</title>
        <authorList>
            <person name="Brown C.T."/>
            <person name="Hug L.A."/>
            <person name="Thomas B.C."/>
            <person name="Sharon I."/>
            <person name="Castelle C.J."/>
            <person name="Singh A."/>
            <person name="Wilkins M.J."/>
            <person name="Williams K.H."/>
            <person name="Banfield J.F."/>
        </authorList>
    </citation>
    <scope>NUCLEOTIDE SEQUENCE [LARGE SCALE GENOMIC DNA]</scope>
</reference>
<evidence type="ECO:0000256" key="2">
    <source>
        <dbReference type="ARBA" id="ARBA00022676"/>
    </source>
</evidence>
<dbReference type="PANTHER" id="PTHR43179">
    <property type="entry name" value="RHAMNOSYLTRANSFERASE WBBL"/>
    <property type="match status" value="1"/>
</dbReference>
<comment type="similarity">
    <text evidence="1">Belongs to the glycosyltransferase 2 family.</text>
</comment>
<comment type="caution">
    <text evidence="4">The sequence shown here is derived from an EMBL/GenBank/DDBJ whole genome shotgun (WGS) entry which is preliminary data.</text>
</comment>
<evidence type="ECO:0000256" key="1">
    <source>
        <dbReference type="ARBA" id="ARBA00006739"/>
    </source>
</evidence>
<evidence type="ECO:0000313" key="4">
    <source>
        <dbReference type="EMBL" id="KKT39109.1"/>
    </source>
</evidence>
<dbReference type="PANTHER" id="PTHR43179:SF12">
    <property type="entry name" value="GALACTOFURANOSYLTRANSFERASE GLFT2"/>
    <property type="match status" value="1"/>
</dbReference>
<accession>A0A0G1JUJ7</accession>
<evidence type="ECO:0000313" key="5">
    <source>
        <dbReference type="Proteomes" id="UP000034617"/>
    </source>
</evidence>
<dbReference type="InterPro" id="IPR029044">
    <property type="entry name" value="Nucleotide-diphossugar_trans"/>
</dbReference>
<proteinExistence type="inferred from homology"/>
<keyword evidence="3 4" id="KW-0808">Transferase</keyword>
<dbReference type="Pfam" id="PF13641">
    <property type="entry name" value="Glyco_tranf_2_3"/>
    <property type="match status" value="1"/>
</dbReference>